<comment type="caution">
    <text evidence="2">The sequence shown here is derived from an EMBL/GenBank/DDBJ whole genome shotgun (WGS) entry which is preliminary data.</text>
</comment>
<protein>
    <submittedName>
        <fullName evidence="2">DUF3352 domain-containing protein</fullName>
    </submittedName>
</protein>
<reference evidence="2" key="1">
    <citation type="journal article" date="2020" name="mSystems">
        <title>Genome- and Community-Level Interaction Insights into Carbon Utilization and Element Cycling Functions of Hydrothermarchaeota in Hydrothermal Sediment.</title>
        <authorList>
            <person name="Zhou Z."/>
            <person name="Liu Y."/>
            <person name="Xu W."/>
            <person name="Pan J."/>
            <person name="Luo Z.H."/>
            <person name="Li M."/>
        </authorList>
    </citation>
    <scope>NUCLEOTIDE SEQUENCE [LARGE SCALE GENOMIC DNA]</scope>
    <source>
        <strain evidence="2">SpSt-374</strain>
    </source>
</reference>
<dbReference type="AlphaFoldDB" id="A0A7C3VRC0"/>
<feature type="transmembrane region" description="Helical" evidence="1">
    <location>
        <begin position="7"/>
        <end position="26"/>
    </location>
</feature>
<organism evidence="2">
    <name type="scientific">Planktothricoides sp. SpSt-374</name>
    <dbReference type="NCBI Taxonomy" id="2282167"/>
    <lineage>
        <taxon>Bacteria</taxon>
        <taxon>Bacillati</taxon>
        <taxon>Cyanobacteriota</taxon>
        <taxon>Cyanophyceae</taxon>
        <taxon>Oscillatoriophycideae</taxon>
        <taxon>Oscillatoriales</taxon>
        <taxon>Oscillatoriaceae</taxon>
        <taxon>Planktothricoides</taxon>
    </lineage>
</organism>
<dbReference type="PROSITE" id="PS51257">
    <property type="entry name" value="PROKAR_LIPOPROTEIN"/>
    <property type="match status" value="1"/>
</dbReference>
<dbReference type="InterPro" id="IPR021787">
    <property type="entry name" value="DUF3352"/>
</dbReference>
<evidence type="ECO:0000313" key="2">
    <source>
        <dbReference type="EMBL" id="HGG00095.1"/>
    </source>
</evidence>
<keyword evidence="1" id="KW-0472">Membrane</keyword>
<name>A0A7C3VRC0_9CYAN</name>
<sequence length="562" mass="59933">MTDKQRPFISIISASFLVIILFLAGGCGTKTNQLTSKLNAPESAIFIPKQSAIMASLLVNPGDLASFVGQAASGGDRGKIGQEINHIKESLLANTDLKYEEDIQPWLGDEISLAVTTLDLDRNQANGFQPGYLLALATRDAAASSAFLERLWQNKPISGSGAELVLEDYAGVKLIYTTTPPEAGNLSPLAGDWASAVVGSRFVLFANHPKVLREAINTVQAPNLNLTSSDIYQQVSQNVAAETTGNNRIGVAFVNPGQFAAWLNRTGVKTPGENDNLVAISLGLNPNGLVADTLWKAATDEGSLPLLSLPVKALDWIPAEANLVAAGQDLQTLSADSGLTSFFVKSINSLLTSNSLAAKGSINVEEDIFGWVQDSYALGLISHPGEDNLDWIFVAEQGEKTATGISHLETVARERGINVGPVSFGNQEAIAWTKLTTGAAGKSGVRKITAEVQAVRASVGEYEIFANRLAAIEQALKAPESGSFLASAKLAQAQAALPAENSGYFYLDWVLNRSLLVRQFPFLKFIEIAGKSAFSHLESFTLTTADNPDGYNHASIFIRLRV</sequence>
<dbReference type="EMBL" id="DSPX01000049">
    <property type="protein sequence ID" value="HGG00095.1"/>
    <property type="molecule type" value="Genomic_DNA"/>
</dbReference>
<gene>
    <name evidence="2" type="ORF">ENR15_05385</name>
</gene>
<dbReference type="Pfam" id="PF11832">
    <property type="entry name" value="DUF3352"/>
    <property type="match status" value="1"/>
</dbReference>
<proteinExistence type="predicted"/>
<accession>A0A7C3VRC0</accession>
<keyword evidence="1" id="KW-1133">Transmembrane helix</keyword>
<keyword evidence="1" id="KW-0812">Transmembrane</keyword>
<evidence type="ECO:0000256" key="1">
    <source>
        <dbReference type="SAM" id="Phobius"/>
    </source>
</evidence>